<evidence type="ECO:0000313" key="3">
    <source>
        <dbReference type="Proteomes" id="UP001144805"/>
    </source>
</evidence>
<name>A0A9X3DZZ9_9HYPH</name>
<reference evidence="2" key="1">
    <citation type="submission" date="2022-11" db="EMBL/GenBank/DDBJ databases">
        <title>Biodiversity and phylogenetic relationships of bacteria.</title>
        <authorList>
            <person name="Machado R.A.R."/>
            <person name="Bhat A."/>
            <person name="Loulou A."/>
            <person name="Kallel S."/>
        </authorList>
    </citation>
    <scope>NUCLEOTIDE SEQUENCE</scope>
    <source>
        <strain evidence="2">K-TC2</strain>
    </source>
</reference>
<dbReference type="EMBL" id="JAPKNK010000002">
    <property type="protein sequence ID" value="MCX5569156.1"/>
    <property type="molecule type" value="Genomic_DNA"/>
</dbReference>
<dbReference type="PANTHER" id="PTHR34846">
    <property type="entry name" value="4-CARBOXYMUCONOLACTONE DECARBOXYLASE FAMILY PROTEIN (AFU_ORTHOLOGUE AFUA_6G11590)"/>
    <property type="match status" value="1"/>
</dbReference>
<feature type="domain" description="Carboxymuconolactone decarboxylase-like" evidence="1">
    <location>
        <begin position="12"/>
        <end position="94"/>
    </location>
</feature>
<dbReference type="AlphaFoldDB" id="A0A9X3DZZ9"/>
<dbReference type="SUPFAM" id="SSF69118">
    <property type="entry name" value="AhpD-like"/>
    <property type="match status" value="1"/>
</dbReference>
<dbReference type="Pfam" id="PF02627">
    <property type="entry name" value="CMD"/>
    <property type="match status" value="1"/>
</dbReference>
<dbReference type="GO" id="GO:0051920">
    <property type="term" value="F:peroxiredoxin activity"/>
    <property type="evidence" value="ECO:0007669"/>
    <property type="project" value="InterPro"/>
</dbReference>
<evidence type="ECO:0000259" key="1">
    <source>
        <dbReference type="Pfam" id="PF02627"/>
    </source>
</evidence>
<protein>
    <submittedName>
        <fullName evidence="2">Carboxymuconolactone decarboxylase family protein</fullName>
    </submittedName>
</protein>
<accession>A0A9X3DZZ9</accession>
<dbReference type="Proteomes" id="UP001144805">
    <property type="component" value="Unassembled WGS sequence"/>
</dbReference>
<keyword evidence="3" id="KW-1185">Reference proteome</keyword>
<proteinExistence type="predicted"/>
<gene>
    <name evidence="2" type="ORF">OSH07_08110</name>
</gene>
<organism evidence="2 3">
    <name type="scientific">Kaistia nematophila</name>
    <dbReference type="NCBI Taxonomy" id="2994654"/>
    <lineage>
        <taxon>Bacteria</taxon>
        <taxon>Pseudomonadati</taxon>
        <taxon>Pseudomonadota</taxon>
        <taxon>Alphaproteobacteria</taxon>
        <taxon>Hyphomicrobiales</taxon>
        <taxon>Kaistiaceae</taxon>
        <taxon>Kaistia</taxon>
    </lineage>
</organism>
<comment type="caution">
    <text evidence="2">The sequence shown here is derived from an EMBL/GenBank/DDBJ whole genome shotgun (WGS) entry which is preliminary data.</text>
</comment>
<dbReference type="RefSeq" id="WP_266338106.1">
    <property type="nucleotide sequence ID" value="NZ_JAPKNK010000002.1"/>
</dbReference>
<dbReference type="InterPro" id="IPR004675">
    <property type="entry name" value="AhpD_core"/>
</dbReference>
<sequence length="156" mass="17116">MTERLNAFAAAPEAFKAMLEFSARINAISIEHGLQELVKIRASQINGCANCLHMHTADARKHGETEERIYLLSAWRESLLYTPRERAALGWTEALTLVAQTGAPDADYEALKAAFTPAEQVELTLLIGTINSWNRLAVGFRTVHPNDRKAAALAAA</sequence>
<dbReference type="InterPro" id="IPR003779">
    <property type="entry name" value="CMD-like"/>
</dbReference>
<dbReference type="Gene3D" id="1.20.1290.10">
    <property type="entry name" value="AhpD-like"/>
    <property type="match status" value="1"/>
</dbReference>
<dbReference type="InterPro" id="IPR029032">
    <property type="entry name" value="AhpD-like"/>
</dbReference>
<evidence type="ECO:0000313" key="2">
    <source>
        <dbReference type="EMBL" id="MCX5569156.1"/>
    </source>
</evidence>
<dbReference type="NCBIfam" id="TIGR00778">
    <property type="entry name" value="ahpD_dom"/>
    <property type="match status" value="1"/>
</dbReference>
<dbReference type="PANTHER" id="PTHR34846:SF10">
    <property type="entry name" value="CYTOPLASMIC PROTEIN"/>
    <property type="match status" value="1"/>
</dbReference>